<protein>
    <recommendedName>
        <fullName evidence="16">Protein kinase domain-containing protein</fullName>
    </recommendedName>
</protein>
<keyword evidence="2 13" id="KW-0723">Serine/threonine-protein kinase</keyword>
<sequence>MISNWLLPLLATISSAAGIGIVVAVIVLYCRLRGKSSSNNINNIDVETFMRNTGSMVPKRYSYSDIKNMTETFKDKLGQGGYGGVYKGKLLDGQLVAVKVLNESKGNGEEFINEVASISRTSHVNIDALDGYCFEGIRRALVYEFMPNGSLDKFIYDEASSTTNPHLGWETLFNITTGIARGLEYLHRGCNTQILHFDIKPHNILLGQDFYPKIFDYGFAKLCPRKKSFISMLDARGTVGYIAPEMFYRNFGGVSHKFDVYSYGMMVLEMVGGRKNMKVSAYHTSEVYFPRWIYTHFQQDQDVGVLEGLTREEEEIARKMSIVGLWSIQTNLSDQPLMSKVVEMLEGSITSLQIPPKPYLCSSSRLTGSSQTTLENPLVSRES</sequence>
<evidence type="ECO:0000256" key="15">
    <source>
        <dbReference type="SAM" id="Phobius"/>
    </source>
</evidence>
<keyword evidence="9 15" id="KW-1133">Transmembrane helix</keyword>
<reference evidence="17" key="1">
    <citation type="journal article" date="2023" name="Plant J.">
        <title>The genome of the king protea, Protea cynaroides.</title>
        <authorList>
            <person name="Chang J."/>
            <person name="Duong T.A."/>
            <person name="Schoeman C."/>
            <person name="Ma X."/>
            <person name="Roodt D."/>
            <person name="Barker N."/>
            <person name="Li Z."/>
            <person name="Van de Peer Y."/>
            <person name="Mizrachi E."/>
        </authorList>
    </citation>
    <scope>NUCLEOTIDE SEQUENCE</scope>
    <source>
        <tissue evidence="17">Young leaves</tissue>
    </source>
</reference>
<dbReference type="SUPFAM" id="SSF56112">
    <property type="entry name" value="Protein kinase-like (PK-like)"/>
    <property type="match status" value="1"/>
</dbReference>
<dbReference type="InterPro" id="IPR008271">
    <property type="entry name" value="Ser/Thr_kinase_AS"/>
</dbReference>
<organism evidence="17 18">
    <name type="scientific">Protea cynaroides</name>
    <dbReference type="NCBI Taxonomy" id="273540"/>
    <lineage>
        <taxon>Eukaryota</taxon>
        <taxon>Viridiplantae</taxon>
        <taxon>Streptophyta</taxon>
        <taxon>Embryophyta</taxon>
        <taxon>Tracheophyta</taxon>
        <taxon>Spermatophyta</taxon>
        <taxon>Magnoliopsida</taxon>
        <taxon>Proteales</taxon>
        <taxon>Proteaceae</taxon>
        <taxon>Protea</taxon>
    </lineage>
</organism>
<dbReference type="InterPro" id="IPR045874">
    <property type="entry name" value="LRK10/LRL21-25-like"/>
</dbReference>
<evidence type="ECO:0000256" key="7">
    <source>
        <dbReference type="ARBA" id="ARBA00022777"/>
    </source>
</evidence>
<dbReference type="GO" id="GO:0016020">
    <property type="term" value="C:membrane"/>
    <property type="evidence" value="ECO:0007669"/>
    <property type="project" value="UniProtKB-SubCell"/>
</dbReference>
<dbReference type="FunFam" id="3.30.200.20:FF:000178">
    <property type="entry name" value="serine/threonine-protein kinase PBS1-like"/>
    <property type="match status" value="1"/>
</dbReference>
<feature type="domain" description="Protein kinase" evidence="16">
    <location>
        <begin position="71"/>
        <end position="360"/>
    </location>
</feature>
<evidence type="ECO:0000313" key="18">
    <source>
        <dbReference type="Proteomes" id="UP001141806"/>
    </source>
</evidence>
<dbReference type="Gene3D" id="3.30.200.20">
    <property type="entry name" value="Phosphorylase Kinase, domain 1"/>
    <property type="match status" value="1"/>
</dbReference>
<dbReference type="OrthoDB" id="4062651at2759"/>
<keyword evidence="5" id="KW-0732">Signal</keyword>
<dbReference type="Pfam" id="PF00069">
    <property type="entry name" value="Pkinase"/>
    <property type="match status" value="1"/>
</dbReference>
<keyword evidence="11" id="KW-0325">Glycoprotein</keyword>
<evidence type="ECO:0000256" key="2">
    <source>
        <dbReference type="ARBA" id="ARBA00022527"/>
    </source>
</evidence>
<dbReference type="PANTHER" id="PTHR27009">
    <property type="entry name" value="RUST RESISTANCE KINASE LR10-RELATED"/>
    <property type="match status" value="1"/>
</dbReference>
<gene>
    <name evidence="17" type="ORF">NE237_006802</name>
</gene>
<evidence type="ECO:0000256" key="12">
    <source>
        <dbReference type="PROSITE-ProRule" id="PRU10141"/>
    </source>
</evidence>
<evidence type="ECO:0000259" key="16">
    <source>
        <dbReference type="PROSITE" id="PS50011"/>
    </source>
</evidence>
<dbReference type="SMART" id="SM00220">
    <property type="entry name" value="S_TKc"/>
    <property type="match status" value="1"/>
</dbReference>
<comment type="similarity">
    <text evidence="13">Belongs to the protein kinase superfamily.</text>
</comment>
<evidence type="ECO:0000256" key="11">
    <source>
        <dbReference type="ARBA" id="ARBA00023180"/>
    </source>
</evidence>
<evidence type="ECO:0000256" key="3">
    <source>
        <dbReference type="ARBA" id="ARBA00022679"/>
    </source>
</evidence>
<keyword evidence="3" id="KW-0808">Transferase</keyword>
<dbReference type="InterPro" id="IPR000719">
    <property type="entry name" value="Prot_kinase_dom"/>
</dbReference>
<dbReference type="AlphaFoldDB" id="A0A9Q0KN35"/>
<keyword evidence="18" id="KW-1185">Reference proteome</keyword>
<comment type="subcellular location">
    <subcellularLocation>
        <location evidence="1">Membrane</location>
        <topology evidence="1">Single-pass type I membrane protein</topology>
    </subcellularLocation>
</comment>
<dbReference type="PROSITE" id="PS00107">
    <property type="entry name" value="PROTEIN_KINASE_ATP"/>
    <property type="match status" value="1"/>
</dbReference>
<keyword evidence="10 15" id="KW-0472">Membrane</keyword>
<feature type="compositionally biased region" description="Polar residues" evidence="14">
    <location>
        <begin position="363"/>
        <end position="375"/>
    </location>
</feature>
<keyword evidence="4 15" id="KW-0812">Transmembrane</keyword>
<dbReference type="Proteomes" id="UP001141806">
    <property type="component" value="Unassembled WGS sequence"/>
</dbReference>
<accession>A0A9Q0KN35</accession>
<dbReference type="InterPro" id="IPR011009">
    <property type="entry name" value="Kinase-like_dom_sf"/>
</dbReference>
<dbReference type="EMBL" id="JAMYWD010000004">
    <property type="protein sequence ID" value="KAJ4973628.1"/>
    <property type="molecule type" value="Genomic_DNA"/>
</dbReference>
<evidence type="ECO:0000256" key="1">
    <source>
        <dbReference type="ARBA" id="ARBA00004479"/>
    </source>
</evidence>
<feature type="transmembrane region" description="Helical" evidence="15">
    <location>
        <begin position="6"/>
        <end position="30"/>
    </location>
</feature>
<dbReference type="InterPro" id="IPR017441">
    <property type="entry name" value="Protein_kinase_ATP_BS"/>
</dbReference>
<dbReference type="GO" id="GO:0005524">
    <property type="term" value="F:ATP binding"/>
    <property type="evidence" value="ECO:0007669"/>
    <property type="project" value="UniProtKB-UniRule"/>
</dbReference>
<dbReference type="PROSITE" id="PS00108">
    <property type="entry name" value="PROTEIN_KINASE_ST"/>
    <property type="match status" value="1"/>
</dbReference>
<keyword evidence="8 12" id="KW-0067">ATP-binding</keyword>
<feature type="binding site" evidence="12">
    <location>
        <position position="99"/>
    </location>
    <ligand>
        <name>ATP</name>
        <dbReference type="ChEBI" id="CHEBI:30616"/>
    </ligand>
</feature>
<feature type="region of interest" description="Disordered" evidence="14">
    <location>
        <begin position="363"/>
        <end position="383"/>
    </location>
</feature>
<evidence type="ECO:0000256" key="8">
    <source>
        <dbReference type="ARBA" id="ARBA00022840"/>
    </source>
</evidence>
<dbReference type="PROSITE" id="PS50011">
    <property type="entry name" value="PROTEIN_KINASE_DOM"/>
    <property type="match status" value="1"/>
</dbReference>
<evidence type="ECO:0000256" key="4">
    <source>
        <dbReference type="ARBA" id="ARBA00022692"/>
    </source>
</evidence>
<evidence type="ECO:0000313" key="17">
    <source>
        <dbReference type="EMBL" id="KAJ4973628.1"/>
    </source>
</evidence>
<evidence type="ECO:0000256" key="9">
    <source>
        <dbReference type="ARBA" id="ARBA00022989"/>
    </source>
</evidence>
<evidence type="ECO:0000256" key="10">
    <source>
        <dbReference type="ARBA" id="ARBA00023136"/>
    </source>
</evidence>
<dbReference type="Gene3D" id="1.10.510.10">
    <property type="entry name" value="Transferase(Phosphotransferase) domain 1"/>
    <property type="match status" value="1"/>
</dbReference>
<evidence type="ECO:0000256" key="13">
    <source>
        <dbReference type="RuleBase" id="RU000304"/>
    </source>
</evidence>
<dbReference type="FunFam" id="1.10.510.10:FF:000590">
    <property type="entry name" value="PR5-like receptor kinase"/>
    <property type="match status" value="1"/>
</dbReference>
<proteinExistence type="inferred from homology"/>
<keyword evidence="6 12" id="KW-0547">Nucleotide-binding</keyword>
<evidence type="ECO:0000256" key="6">
    <source>
        <dbReference type="ARBA" id="ARBA00022741"/>
    </source>
</evidence>
<comment type="caution">
    <text evidence="17">The sequence shown here is derived from an EMBL/GenBank/DDBJ whole genome shotgun (WGS) entry which is preliminary data.</text>
</comment>
<dbReference type="GO" id="GO:0004674">
    <property type="term" value="F:protein serine/threonine kinase activity"/>
    <property type="evidence" value="ECO:0007669"/>
    <property type="project" value="UniProtKB-KW"/>
</dbReference>
<evidence type="ECO:0000256" key="5">
    <source>
        <dbReference type="ARBA" id="ARBA00022729"/>
    </source>
</evidence>
<keyword evidence="7" id="KW-0418">Kinase</keyword>
<evidence type="ECO:0000256" key="14">
    <source>
        <dbReference type="SAM" id="MobiDB-lite"/>
    </source>
</evidence>
<name>A0A9Q0KN35_9MAGN</name>